<proteinExistence type="predicted"/>
<dbReference type="AlphaFoldDB" id="A0A5B7IGN7"/>
<keyword evidence="3" id="KW-1185">Reference proteome</keyword>
<name>A0A5B7IGN7_PORTR</name>
<accession>A0A5B7IGN7</accession>
<feature type="compositionally biased region" description="Basic and acidic residues" evidence="1">
    <location>
        <begin position="20"/>
        <end position="40"/>
    </location>
</feature>
<feature type="region of interest" description="Disordered" evidence="1">
    <location>
        <begin position="20"/>
        <end position="85"/>
    </location>
</feature>
<evidence type="ECO:0000313" key="3">
    <source>
        <dbReference type="Proteomes" id="UP000324222"/>
    </source>
</evidence>
<sequence>MVFSILTLRINIEEGKAIKYVERRKKNKEEKRREEEKEKQQQQQQQQQRHEDDDDEEEENETTKIRSSQVFTLHLEGRRAALTRR</sequence>
<comment type="caution">
    <text evidence="2">The sequence shown here is derived from an EMBL/GenBank/DDBJ whole genome shotgun (WGS) entry which is preliminary data.</text>
</comment>
<protein>
    <submittedName>
        <fullName evidence="2">Uncharacterized protein</fullName>
    </submittedName>
</protein>
<evidence type="ECO:0000256" key="1">
    <source>
        <dbReference type="SAM" id="MobiDB-lite"/>
    </source>
</evidence>
<evidence type="ECO:0000313" key="2">
    <source>
        <dbReference type="EMBL" id="MPC81049.1"/>
    </source>
</evidence>
<reference evidence="2 3" key="1">
    <citation type="submission" date="2019-05" db="EMBL/GenBank/DDBJ databases">
        <title>Another draft genome of Portunus trituberculatus and its Hox gene families provides insights of decapod evolution.</title>
        <authorList>
            <person name="Jeong J.-H."/>
            <person name="Song I."/>
            <person name="Kim S."/>
            <person name="Choi T."/>
            <person name="Kim D."/>
            <person name="Ryu S."/>
            <person name="Kim W."/>
        </authorList>
    </citation>
    <scope>NUCLEOTIDE SEQUENCE [LARGE SCALE GENOMIC DNA]</scope>
    <source>
        <tissue evidence="2">Muscle</tissue>
    </source>
</reference>
<dbReference type="Proteomes" id="UP000324222">
    <property type="component" value="Unassembled WGS sequence"/>
</dbReference>
<organism evidence="2 3">
    <name type="scientific">Portunus trituberculatus</name>
    <name type="common">Swimming crab</name>
    <name type="synonym">Neptunus trituberculatus</name>
    <dbReference type="NCBI Taxonomy" id="210409"/>
    <lineage>
        <taxon>Eukaryota</taxon>
        <taxon>Metazoa</taxon>
        <taxon>Ecdysozoa</taxon>
        <taxon>Arthropoda</taxon>
        <taxon>Crustacea</taxon>
        <taxon>Multicrustacea</taxon>
        <taxon>Malacostraca</taxon>
        <taxon>Eumalacostraca</taxon>
        <taxon>Eucarida</taxon>
        <taxon>Decapoda</taxon>
        <taxon>Pleocyemata</taxon>
        <taxon>Brachyura</taxon>
        <taxon>Eubrachyura</taxon>
        <taxon>Portunoidea</taxon>
        <taxon>Portunidae</taxon>
        <taxon>Portuninae</taxon>
        <taxon>Portunus</taxon>
    </lineage>
</organism>
<dbReference type="EMBL" id="VSRR010055763">
    <property type="protein sequence ID" value="MPC81049.1"/>
    <property type="molecule type" value="Genomic_DNA"/>
</dbReference>
<gene>
    <name evidence="2" type="ORF">E2C01_075649</name>
</gene>